<keyword evidence="2 12" id="KW-0813">Transport</keyword>
<evidence type="ECO:0000256" key="8">
    <source>
        <dbReference type="ARBA" id="ARBA00023136"/>
    </source>
</evidence>
<keyword evidence="11 12" id="KW-0449">Lipoprotein</keyword>
<comment type="function">
    <text evidence="12">Required for the insertion and/or proper folding and/or complex formation of integral membrane proteins into the membrane. Involved in integration of membrane proteins that insert both dependently and independently of the Sec translocase complex, as well as at least some lipoproteins.</text>
</comment>
<dbReference type="Pfam" id="PF02096">
    <property type="entry name" value="60KD_IMP"/>
    <property type="match status" value="1"/>
</dbReference>
<dbReference type="InterPro" id="IPR047196">
    <property type="entry name" value="YidC_ALB_C"/>
</dbReference>
<dbReference type="PANTHER" id="PTHR12428">
    <property type="entry name" value="OXA1"/>
    <property type="match status" value="1"/>
</dbReference>
<sequence>MFKTYRILVCILLLIGLAGCNSTEPIHAHSTGIWNQYFVYPLSFMMQWIAQDVTGGNFGISIIMITIIIRFALVPLSVSQHRGQLKMKQVQPKLQELKEKYGHANKNLHQQKEYQKEMSELMKNSGWNPLAGCWPIFIQLPIFSALYYAISRTEEIRTALFLWMDLGHADPYYILPILAAFTTWLQMKSMQVSTLPSEQMQIMKLQQYFMPGIIIVIGFITPAGLVLYWITSNIFTILQTFIFKKVWEEELNK</sequence>
<evidence type="ECO:0000256" key="7">
    <source>
        <dbReference type="ARBA" id="ARBA00022989"/>
    </source>
</evidence>
<keyword evidence="9" id="KW-0564">Palmitate</keyword>
<dbReference type="InterPro" id="IPR028055">
    <property type="entry name" value="YidC/Oxa/ALB_C"/>
</dbReference>
<evidence type="ECO:0000259" key="13">
    <source>
        <dbReference type="Pfam" id="PF02096"/>
    </source>
</evidence>
<name>A0A9W3SIT3_BACTU</name>
<comment type="subcellular location">
    <subcellularLocation>
        <location evidence="1 12">Cell membrane</location>
        <topology evidence="1 12">Multi-pass membrane protein</topology>
    </subcellularLocation>
</comment>
<evidence type="ECO:0000256" key="5">
    <source>
        <dbReference type="ARBA" id="ARBA00022729"/>
    </source>
</evidence>
<dbReference type="GO" id="GO:0051205">
    <property type="term" value="P:protein insertion into membrane"/>
    <property type="evidence" value="ECO:0007669"/>
    <property type="project" value="TreeGrafter"/>
</dbReference>
<evidence type="ECO:0000256" key="12">
    <source>
        <dbReference type="HAMAP-Rule" id="MF_01811"/>
    </source>
</evidence>
<evidence type="ECO:0000256" key="2">
    <source>
        <dbReference type="ARBA" id="ARBA00022448"/>
    </source>
</evidence>
<reference evidence="14 15" key="1">
    <citation type="submission" date="2016-04" db="EMBL/GenBank/DDBJ databases">
        <title>High quality genome of the nematocidal Bacillus thuringiensis MYBT18246.</title>
        <authorList>
            <person name="Hollensteiner J."/>
            <person name="Poehlein A."/>
            <person name="Sproeer C."/>
            <person name="Bunk B."/>
            <person name="Rosenstiel P."/>
            <person name="Schulenburg H."/>
            <person name="Liesegang H."/>
        </authorList>
    </citation>
    <scope>NUCLEOTIDE SEQUENCE [LARGE SCALE GENOMIC DNA]</scope>
    <source>
        <strain evidence="14 15">MYBT18246</strain>
        <plasmid evidence="14 15">p120510</plasmid>
    </source>
</reference>
<keyword evidence="5 12" id="KW-0732">Signal</keyword>
<comment type="similarity">
    <text evidence="12">Belongs to the OXA1/ALB3/YidC family. Type 2 subfamily.</text>
</comment>
<evidence type="ECO:0000256" key="4">
    <source>
        <dbReference type="ARBA" id="ARBA00022692"/>
    </source>
</evidence>
<keyword evidence="7 12" id="KW-1133">Transmembrane helix</keyword>
<keyword evidence="10 12" id="KW-0143">Chaperone</keyword>
<evidence type="ECO:0000256" key="10">
    <source>
        <dbReference type="ARBA" id="ARBA00023186"/>
    </source>
</evidence>
<accession>A0A9W3SIT3</accession>
<evidence type="ECO:0000313" key="14">
    <source>
        <dbReference type="EMBL" id="ANS51988.1"/>
    </source>
</evidence>
<dbReference type="Proteomes" id="UP000092743">
    <property type="component" value="Plasmid p120510"/>
</dbReference>
<evidence type="ECO:0000256" key="3">
    <source>
        <dbReference type="ARBA" id="ARBA00022475"/>
    </source>
</evidence>
<evidence type="ECO:0000256" key="6">
    <source>
        <dbReference type="ARBA" id="ARBA00022927"/>
    </source>
</evidence>
<dbReference type="InterPro" id="IPR001708">
    <property type="entry name" value="YidC/ALB3/OXA1/COX18"/>
</dbReference>
<feature type="domain" description="Membrane insertase YidC/Oxa/ALB C-terminal" evidence="13">
    <location>
        <begin position="58"/>
        <end position="245"/>
    </location>
</feature>
<dbReference type="HAMAP" id="MF_01811">
    <property type="entry name" value="YidC_type2"/>
    <property type="match status" value="1"/>
</dbReference>
<feature type="transmembrane region" description="Helical" evidence="12">
    <location>
        <begin position="170"/>
        <end position="187"/>
    </location>
</feature>
<evidence type="ECO:0000256" key="11">
    <source>
        <dbReference type="ARBA" id="ARBA00023288"/>
    </source>
</evidence>
<geneLocation type="plasmid" evidence="14 15">
    <name>p120510</name>
</geneLocation>
<keyword evidence="8 12" id="KW-0472">Membrane</keyword>
<keyword evidence="14" id="KW-0614">Plasmid</keyword>
<keyword evidence="6 12" id="KW-0653">Protein transport</keyword>
<gene>
    <name evidence="14" type="primary">yidC1_2</name>
    <name evidence="12" type="synonym">yidC</name>
    <name evidence="14" type="ORF">BT246_66960</name>
</gene>
<dbReference type="CDD" id="cd20070">
    <property type="entry name" value="5TM_YidC_Alb3"/>
    <property type="match status" value="1"/>
</dbReference>
<proteinExistence type="inferred from homology"/>
<evidence type="ECO:0000313" key="15">
    <source>
        <dbReference type="Proteomes" id="UP000092743"/>
    </source>
</evidence>
<feature type="transmembrane region" description="Helical" evidence="12">
    <location>
        <begin position="58"/>
        <end position="78"/>
    </location>
</feature>
<feature type="transmembrane region" description="Helical" evidence="12">
    <location>
        <begin position="126"/>
        <end position="150"/>
    </location>
</feature>
<organism evidence="14 15">
    <name type="scientific">Bacillus thuringiensis</name>
    <dbReference type="NCBI Taxonomy" id="1428"/>
    <lineage>
        <taxon>Bacteria</taxon>
        <taxon>Bacillati</taxon>
        <taxon>Bacillota</taxon>
        <taxon>Bacilli</taxon>
        <taxon>Bacillales</taxon>
        <taxon>Bacillaceae</taxon>
        <taxon>Bacillus</taxon>
        <taxon>Bacillus cereus group</taxon>
    </lineage>
</organism>
<protein>
    <recommendedName>
        <fullName evidence="12">Membrane protein insertase YidC</fullName>
    </recommendedName>
    <alternativeName>
        <fullName evidence="12">Foldase YidC</fullName>
    </alternativeName>
    <alternativeName>
        <fullName evidence="12">Membrane integrase YidC</fullName>
    </alternativeName>
    <alternativeName>
        <fullName evidence="12">Membrane protein YidC</fullName>
    </alternativeName>
</protein>
<dbReference type="NCBIfam" id="TIGR03592">
    <property type="entry name" value="yidC_oxa1_cterm"/>
    <property type="match status" value="1"/>
</dbReference>
<dbReference type="AlphaFoldDB" id="A0A9W3SIT3"/>
<evidence type="ECO:0000256" key="9">
    <source>
        <dbReference type="ARBA" id="ARBA00023139"/>
    </source>
</evidence>
<dbReference type="GO" id="GO:0032977">
    <property type="term" value="F:membrane insertase activity"/>
    <property type="evidence" value="ECO:0007669"/>
    <property type="project" value="InterPro"/>
</dbReference>
<dbReference type="PANTHER" id="PTHR12428:SF65">
    <property type="entry name" value="CYTOCHROME C OXIDASE ASSEMBLY PROTEIN COX18, MITOCHONDRIAL"/>
    <property type="match status" value="1"/>
</dbReference>
<dbReference type="PROSITE" id="PS51257">
    <property type="entry name" value="PROKAR_LIPOPROTEIN"/>
    <property type="match status" value="1"/>
</dbReference>
<keyword evidence="4 12" id="KW-0812">Transmembrane</keyword>
<dbReference type="InterPro" id="IPR023060">
    <property type="entry name" value="YidC/YidC1/YidC2_Firmicutes"/>
</dbReference>
<dbReference type="GO" id="GO:0015031">
    <property type="term" value="P:protein transport"/>
    <property type="evidence" value="ECO:0007669"/>
    <property type="project" value="UniProtKB-KW"/>
</dbReference>
<dbReference type="EMBL" id="CP015353">
    <property type="protein sequence ID" value="ANS51988.1"/>
    <property type="molecule type" value="Genomic_DNA"/>
</dbReference>
<dbReference type="RefSeq" id="WP_065486584.1">
    <property type="nucleotide sequence ID" value="NZ_CP015353.1"/>
</dbReference>
<feature type="transmembrane region" description="Helical" evidence="12">
    <location>
        <begin position="208"/>
        <end position="230"/>
    </location>
</feature>
<dbReference type="PRINTS" id="PR00701">
    <property type="entry name" value="60KDINNERMP"/>
</dbReference>
<evidence type="ECO:0000256" key="1">
    <source>
        <dbReference type="ARBA" id="ARBA00004651"/>
    </source>
</evidence>
<dbReference type="GO" id="GO:0005886">
    <property type="term" value="C:plasma membrane"/>
    <property type="evidence" value="ECO:0007669"/>
    <property type="project" value="UniProtKB-SubCell"/>
</dbReference>
<keyword evidence="3 12" id="KW-1003">Cell membrane</keyword>